<dbReference type="InterPro" id="IPR009078">
    <property type="entry name" value="Ferritin-like_SF"/>
</dbReference>
<gene>
    <name evidence="1" type="ordered locus">Mbur_0129</name>
</gene>
<proteinExistence type="predicted"/>
<evidence type="ECO:0000313" key="1">
    <source>
        <dbReference type="EMBL" id="ABE51146.1"/>
    </source>
</evidence>
<dbReference type="HOGENOM" id="CLU_138954_0_0_2"/>
<keyword evidence="2" id="KW-1185">Reference proteome</keyword>
<accession>Q12ZI0</accession>
<evidence type="ECO:0000313" key="2">
    <source>
        <dbReference type="Proteomes" id="UP000001979"/>
    </source>
</evidence>
<dbReference type="AlphaFoldDB" id="Q12ZI0"/>
<name>Q12ZI0_METBU</name>
<dbReference type="KEGG" id="mbu:Mbur_0129"/>
<sequence>MKWRDQALNSNDEKEILLLYLQRMYWVETEMEQPLEWEAKIELQGEFRDALEILSSDSDRHAMILEKWMKVLDIELPKEAPRGISKKIFDFKGESYYEIFSEIMKYEIFARDAYETIANTDENLLKEIFPEEDTRKQFLQSMNYLVTEEERHRTICAEKVGGYSTIISSPR</sequence>
<reference evidence="2" key="1">
    <citation type="journal article" date="2009" name="ISME J.">
        <title>The genome sequence of the psychrophilic archaeon, Methanococcoides burtonii: the role of genome evolution in cold adaptation.</title>
        <authorList>
            <person name="Allen M.A."/>
            <person name="Lauro F.M."/>
            <person name="Williams T.J."/>
            <person name="Burg D."/>
            <person name="Siddiqui K.S."/>
            <person name="De Francisci D."/>
            <person name="Chong K.W."/>
            <person name="Pilak O."/>
            <person name="Chew H.H."/>
            <person name="De Maere M.Z."/>
            <person name="Ting L."/>
            <person name="Katrib M."/>
            <person name="Ng C."/>
            <person name="Sowers K.R."/>
            <person name="Galperin M.Y."/>
            <person name="Anderson I.J."/>
            <person name="Ivanova N."/>
            <person name="Dalin E."/>
            <person name="Martinez M."/>
            <person name="Lapidus A."/>
            <person name="Hauser L."/>
            <person name="Land M."/>
            <person name="Thomas T."/>
            <person name="Cavicchioli R."/>
        </authorList>
    </citation>
    <scope>NUCLEOTIDE SEQUENCE [LARGE SCALE GENOMIC DNA]</scope>
    <source>
        <strain evidence="2">DSM 6242 / NBRC 107633 / OCM 468 / ACE-M</strain>
    </source>
</reference>
<organism evidence="1 2">
    <name type="scientific">Methanococcoides burtonii (strain DSM 6242 / NBRC 107633 / OCM 468 / ACE-M)</name>
    <dbReference type="NCBI Taxonomy" id="259564"/>
    <lineage>
        <taxon>Archaea</taxon>
        <taxon>Methanobacteriati</taxon>
        <taxon>Methanobacteriota</taxon>
        <taxon>Stenosarchaea group</taxon>
        <taxon>Methanomicrobia</taxon>
        <taxon>Methanosarcinales</taxon>
        <taxon>Methanosarcinaceae</taxon>
        <taxon>Methanococcoides</taxon>
    </lineage>
</organism>
<dbReference type="EMBL" id="CP000300">
    <property type="protein sequence ID" value="ABE51146.1"/>
    <property type="molecule type" value="Genomic_DNA"/>
</dbReference>
<dbReference type="Proteomes" id="UP000001979">
    <property type="component" value="Chromosome"/>
</dbReference>
<protein>
    <recommendedName>
        <fullName evidence="3">Rubrerythrin</fullName>
    </recommendedName>
</protein>
<evidence type="ECO:0008006" key="3">
    <source>
        <dbReference type="Google" id="ProtNLM"/>
    </source>
</evidence>
<dbReference type="SUPFAM" id="SSF47240">
    <property type="entry name" value="Ferritin-like"/>
    <property type="match status" value="1"/>
</dbReference>